<dbReference type="GO" id="GO:0043103">
    <property type="term" value="P:hypoxanthine salvage"/>
    <property type="evidence" value="ECO:0007669"/>
    <property type="project" value="UniProtKB-UniRule"/>
</dbReference>
<dbReference type="HAMAP" id="MF_01962">
    <property type="entry name" value="Adenine_deaminase"/>
    <property type="match status" value="1"/>
</dbReference>
<dbReference type="GO" id="GO:0009117">
    <property type="term" value="P:nucleotide metabolic process"/>
    <property type="evidence" value="ECO:0007669"/>
    <property type="project" value="UniProtKB-KW"/>
</dbReference>
<protein>
    <recommendedName>
        <fullName evidence="4">Adenine deaminase</fullName>
        <shortName evidence="4">ADE</shortName>
        <ecNumber evidence="4">3.5.4.2</ecNumber>
    </recommendedName>
    <alternativeName>
        <fullName evidence="4">Adenine aminohydrolase</fullName>
        <shortName evidence="4">AAH</shortName>
    </alternativeName>
</protein>
<dbReference type="Gene3D" id="3.20.20.140">
    <property type="entry name" value="Metal-dependent hydrolases"/>
    <property type="match status" value="1"/>
</dbReference>
<dbReference type="EC" id="3.5.4.2" evidence="4"/>
<evidence type="ECO:0000256" key="1">
    <source>
        <dbReference type="ARBA" id="ARBA00022723"/>
    </source>
</evidence>
<evidence type="ECO:0000313" key="6">
    <source>
        <dbReference type="EMBL" id="NYD22922.1"/>
    </source>
</evidence>
<keyword evidence="4" id="KW-0546">Nucleotide metabolism</keyword>
<dbReference type="SUPFAM" id="SSF51556">
    <property type="entry name" value="Metallo-dependent hydrolases"/>
    <property type="match status" value="1"/>
</dbReference>
<evidence type="ECO:0000256" key="3">
    <source>
        <dbReference type="ARBA" id="ARBA00022833"/>
    </source>
</evidence>
<keyword evidence="3 4" id="KW-0862">Zinc</keyword>
<dbReference type="InterPro" id="IPR028892">
    <property type="entry name" value="ADE"/>
</dbReference>
<dbReference type="Proteomes" id="UP000521922">
    <property type="component" value="Unassembled WGS sequence"/>
</dbReference>
<dbReference type="InterPro" id="IPR006330">
    <property type="entry name" value="Ado/ade_deaminase"/>
</dbReference>
<dbReference type="InterPro" id="IPR032466">
    <property type="entry name" value="Metal_Hydrolase"/>
</dbReference>
<keyword evidence="2 4" id="KW-0378">Hydrolase</keyword>
<keyword evidence="1 4" id="KW-0479">Metal-binding</keyword>
<dbReference type="EMBL" id="JACCBB010000001">
    <property type="protein sequence ID" value="NYD22922.1"/>
    <property type="molecule type" value="Genomic_DNA"/>
</dbReference>
<evidence type="ECO:0000313" key="7">
    <source>
        <dbReference type="Proteomes" id="UP000521922"/>
    </source>
</evidence>
<dbReference type="PANTHER" id="PTHR43114:SF7">
    <property type="entry name" value="ADENOSINE DEAMINASE DOMAIN-CONTAINING PROTEIN"/>
    <property type="match status" value="1"/>
</dbReference>
<name>A0A7Y9DLP7_9ACTN</name>
<comment type="caution">
    <text evidence="4">Lacks conserved residue(s) required for the propagation of feature annotation.</text>
</comment>
<comment type="catalytic activity">
    <reaction evidence="4">
        <text>adenine + H2O + H(+) = hypoxanthine + NH4(+)</text>
        <dbReference type="Rhea" id="RHEA:23688"/>
        <dbReference type="ChEBI" id="CHEBI:15377"/>
        <dbReference type="ChEBI" id="CHEBI:15378"/>
        <dbReference type="ChEBI" id="CHEBI:16708"/>
        <dbReference type="ChEBI" id="CHEBI:17368"/>
        <dbReference type="ChEBI" id="CHEBI:28938"/>
        <dbReference type="EC" id="3.5.4.2"/>
    </reaction>
</comment>
<comment type="caution">
    <text evidence="6">The sequence shown here is derived from an EMBL/GenBank/DDBJ whole genome shotgun (WGS) entry which is preliminary data.</text>
</comment>
<dbReference type="GO" id="GO:0000034">
    <property type="term" value="F:adenine deaminase activity"/>
    <property type="evidence" value="ECO:0007669"/>
    <property type="project" value="UniProtKB-UniRule"/>
</dbReference>
<accession>A0A7Y9DLP7</accession>
<dbReference type="GO" id="GO:0008270">
    <property type="term" value="F:zinc ion binding"/>
    <property type="evidence" value="ECO:0007669"/>
    <property type="project" value="UniProtKB-UniRule"/>
</dbReference>
<feature type="binding site" evidence="4">
    <location>
        <position position="16"/>
    </location>
    <ligand>
        <name>Zn(2+)</name>
        <dbReference type="ChEBI" id="CHEBI:29105"/>
        <note>catalytic</note>
    </ligand>
</feature>
<proteinExistence type="inferred from homology"/>
<dbReference type="AlphaFoldDB" id="A0A7Y9DLP7"/>
<feature type="binding site" evidence="4">
    <location>
        <position position="278"/>
    </location>
    <ligand>
        <name>substrate</name>
    </ligand>
</feature>
<keyword evidence="7" id="KW-1185">Reference proteome</keyword>
<feature type="site" description="Important for catalytic activity" evidence="4">
    <location>
        <position position="222"/>
    </location>
</feature>
<dbReference type="RefSeq" id="WP_179752262.1">
    <property type="nucleotide sequence ID" value="NZ_BAAAGN010000001.1"/>
</dbReference>
<evidence type="ECO:0000256" key="4">
    <source>
        <dbReference type="HAMAP-Rule" id="MF_01962"/>
    </source>
</evidence>
<reference evidence="6 7" key="1">
    <citation type="submission" date="2020-07" db="EMBL/GenBank/DDBJ databases">
        <title>Sequencing the genomes of 1000 actinobacteria strains.</title>
        <authorList>
            <person name="Klenk H.-P."/>
        </authorList>
    </citation>
    <scope>NUCLEOTIDE SEQUENCE [LARGE SCALE GENOMIC DNA]</scope>
    <source>
        <strain evidence="6 7">DSM 7487</strain>
    </source>
</reference>
<organism evidence="6 7">
    <name type="scientific">Kineococcus aurantiacus</name>
    <dbReference type="NCBI Taxonomy" id="37633"/>
    <lineage>
        <taxon>Bacteria</taxon>
        <taxon>Bacillati</taxon>
        <taxon>Actinomycetota</taxon>
        <taxon>Actinomycetes</taxon>
        <taxon>Kineosporiales</taxon>
        <taxon>Kineosporiaceae</taxon>
        <taxon>Kineococcus</taxon>
    </lineage>
</organism>
<feature type="binding site" evidence="4">
    <location>
        <position position="277"/>
    </location>
    <ligand>
        <name>Zn(2+)</name>
        <dbReference type="ChEBI" id="CHEBI:29105"/>
        <note>catalytic</note>
    </ligand>
</feature>
<comment type="similarity">
    <text evidence="4">Belongs to the metallo-dependent hydrolases superfamily. Adenosine and AMP deaminases family. Adenine deaminase type 2 subfamily.</text>
</comment>
<dbReference type="PANTHER" id="PTHR43114">
    <property type="entry name" value="ADENINE DEAMINASE"/>
    <property type="match status" value="1"/>
</dbReference>
<evidence type="ECO:0000256" key="2">
    <source>
        <dbReference type="ARBA" id="ARBA00022801"/>
    </source>
</evidence>
<feature type="binding site" evidence="4">
    <location>
        <position position="18"/>
    </location>
    <ligand>
        <name>Zn(2+)</name>
        <dbReference type="ChEBI" id="CHEBI:29105"/>
        <note>catalytic</note>
    </ligand>
</feature>
<comment type="function">
    <text evidence="4">Catalyzes the hydrolytic deamination of adenine to hypoxanthine. Plays an important role in the purine salvage pathway and in nitrogen catabolism.</text>
</comment>
<evidence type="ECO:0000259" key="5">
    <source>
        <dbReference type="Pfam" id="PF00962"/>
    </source>
</evidence>
<feature type="binding site" evidence="4">
    <location>
        <position position="196"/>
    </location>
    <ligand>
        <name>Zn(2+)</name>
        <dbReference type="ChEBI" id="CHEBI:29105"/>
        <note>catalytic</note>
    </ligand>
</feature>
<dbReference type="InterPro" id="IPR001365">
    <property type="entry name" value="A_deaminase_dom"/>
</dbReference>
<dbReference type="GO" id="GO:0006146">
    <property type="term" value="P:adenine catabolic process"/>
    <property type="evidence" value="ECO:0007669"/>
    <property type="project" value="UniProtKB-UniRule"/>
</dbReference>
<gene>
    <name evidence="6" type="ORF">BJ968_002462</name>
</gene>
<dbReference type="NCBIfam" id="TIGR01430">
    <property type="entry name" value="aden_deam"/>
    <property type="match status" value="1"/>
</dbReference>
<feature type="domain" description="Adenosine deaminase" evidence="5">
    <location>
        <begin position="11"/>
        <end position="331"/>
    </location>
</feature>
<dbReference type="GO" id="GO:0005829">
    <property type="term" value="C:cytosol"/>
    <property type="evidence" value="ECO:0007669"/>
    <property type="project" value="TreeGrafter"/>
</dbReference>
<comment type="cofactor">
    <cofactor evidence="4">
        <name>Zn(2+)</name>
        <dbReference type="ChEBI" id="CHEBI:29105"/>
    </cofactor>
    <text evidence="4">Binds 1 zinc ion per subunit.</text>
</comment>
<sequence>MDLAAFTAALPKVELHLHLEGTLEPDLKLELARRNGVDIGQTTVEEVRASYVFDSLASFLSVYYPAMDVLVTRADFRDLAMAYFARAAAQNVRHAEVFFDPQVHVARGVALEDVVLGYHDAVVDAERQFGMSAGLIACLVRDLPLEGAEAVVDGLLGFADRIVGIGLDSDERGNPPARFAHLFARARAAGLKVTVHCDVDQEDTTEHLRQALEEIVVDRLDHGTNVVEDPRLLELVRTRGTGLTCCPVSNAFVTGDSKAAVIAQLLRSGVRVTVNSDDPAYFGGYVTENLVRLTQEADLTPDELVQLQRNAIEVSWASGEVKEGFLAELDAYEALVAPPL</sequence>
<dbReference type="Pfam" id="PF00962">
    <property type="entry name" value="A_deaminase"/>
    <property type="match status" value="1"/>
</dbReference>